<feature type="transmembrane region" description="Helical" evidence="1">
    <location>
        <begin position="25"/>
        <end position="43"/>
    </location>
</feature>
<feature type="transmembrane region" description="Helical" evidence="1">
    <location>
        <begin position="81"/>
        <end position="98"/>
    </location>
</feature>
<reference evidence="2 3" key="1">
    <citation type="submission" date="2016-10" db="EMBL/GenBank/DDBJ databases">
        <authorList>
            <person name="de Groot N.N."/>
        </authorList>
    </citation>
    <scope>NUCLEOTIDE SEQUENCE [LARGE SCALE GENOMIC DNA]</scope>
    <source>
        <strain evidence="2 3">APO</strain>
    </source>
</reference>
<evidence type="ECO:0000313" key="3">
    <source>
        <dbReference type="Proteomes" id="UP000199230"/>
    </source>
</evidence>
<sequence>MEDQSVHYKMDLEINKASFINYTRFRLIIFFLLTLFIIGRFWGYSQIIVDSVMKDQWYFLRSLASYYESGFSLQGLMEPTSHLKIGYMLVFLVNAIFLI</sequence>
<proteinExistence type="predicted"/>
<keyword evidence="1" id="KW-0472">Membrane</keyword>
<dbReference type="Proteomes" id="UP000199230">
    <property type="component" value="Unassembled WGS sequence"/>
</dbReference>
<protein>
    <submittedName>
        <fullName evidence="2">Uncharacterized protein</fullName>
    </submittedName>
</protein>
<dbReference type="STRING" id="159292.SAMN05192546_106138"/>
<dbReference type="AlphaFoldDB" id="A0A1H3PCY3"/>
<evidence type="ECO:0000313" key="2">
    <source>
        <dbReference type="EMBL" id="SDY98813.1"/>
    </source>
</evidence>
<gene>
    <name evidence="2" type="ORF">SAMN05192546_106138</name>
</gene>
<keyword evidence="1" id="KW-1133">Transmembrane helix</keyword>
<keyword evidence="1" id="KW-0812">Transmembrane</keyword>
<evidence type="ECO:0000256" key="1">
    <source>
        <dbReference type="SAM" id="Phobius"/>
    </source>
</evidence>
<organism evidence="2 3">
    <name type="scientific">Tindallia californiensis</name>
    <dbReference type="NCBI Taxonomy" id="159292"/>
    <lineage>
        <taxon>Bacteria</taxon>
        <taxon>Bacillati</taxon>
        <taxon>Bacillota</taxon>
        <taxon>Clostridia</taxon>
        <taxon>Peptostreptococcales</taxon>
        <taxon>Tindalliaceae</taxon>
        <taxon>Tindallia</taxon>
    </lineage>
</organism>
<name>A0A1H3PCY3_9FIRM</name>
<accession>A0A1H3PCY3</accession>
<keyword evidence="3" id="KW-1185">Reference proteome</keyword>
<dbReference type="EMBL" id="FNPV01000006">
    <property type="protein sequence ID" value="SDY98813.1"/>
    <property type="molecule type" value="Genomic_DNA"/>
</dbReference>